<sequence length="593" mass="64955">MKSIHKIKLSVVLATGLVFSATSCKDSFFDLPALGALSDAQLKTRAGIDALLIGVYGGLDGTGMGGGSAWNTAADNWIYGTVAGGEAKKGSDGSDQAGINSIMQMTADASNGFFNSKWVVGYEGVNRANSVIKNLRDASDISDADKKTIEGEARFLRGHYYFDLKKMFGNIPWIDETTEDPASVPNDSDVWPQIEADFKFAYDNLPNTQSQKGRANKWAAGAYLGKAQLFQKKWAEAKATFDAVIANGVTSSGEKYGLLDRYQDNFNAATKNSKESVFAVQQVANDGTNSIANGNEGWMLNHPYNSPFRCCGFYQPSIDLANSFQTDAQGLPIISNYNSKMLKNDQGILSSAAFTPDKTTPVDPRLDWTVGRRGIPFHDWGYHPGQNWIRDQAYAGPYSPKKSIYWQHDQATYADQSSWAPGSAININIIRFADVLLMAAEAEAQLGNLARAQELVNMVRARAAKKDSWLHEYINPSSPMDGFSDTPASNYQIKTYPAGAFASMGKDAALQAIYFERKLELAMEGHRFFDLSRWGIAAETLNAYFAYEGAITPDVRDGKFTKGKNEVYPIPLTQIDLSTKNGQSTLKQNPGYN</sequence>
<reference key="1">
    <citation type="submission" date="2010-11" db="EMBL/GenBank/DDBJ databases">
        <title>The complete genome of Leadbetterella byssophila DSM 17132.</title>
        <authorList>
            <consortium name="US DOE Joint Genome Institute (JGI-PGF)"/>
            <person name="Lucas S."/>
            <person name="Copeland A."/>
            <person name="Lapidus A."/>
            <person name="Glavina del Rio T."/>
            <person name="Dalin E."/>
            <person name="Tice H."/>
            <person name="Bruce D."/>
            <person name="Goodwin L."/>
            <person name="Pitluck S."/>
            <person name="Kyrpides N."/>
            <person name="Mavromatis K."/>
            <person name="Ivanova N."/>
            <person name="Teshima H."/>
            <person name="Brettin T."/>
            <person name="Detter J.C."/>
            <person name="Han C."/>
            <person name="Tapia R."/>
            <person name="Land M."/>
            <person name="Hauser L."/>
            <person name="Markowitz V."/>
            <person name="Cheng J.-F."/>
            <person name="Hugenholtz P."/>
            <person name="Woyke T."/>
            <person name="Wu D."/>
            <person name="Tindall B."/>
            <person name="Pomrenke H.G."/>
            <person name="Brambilla E."/>
            <person name="Klenk H.-P."/>
            <person name="Eisen J.A."/>
        </authorList>
    </citation>
    <scope>NUCLEOTIDE SEQUENCE [LARGE SCALE GENOMIC DNA]</scope>
    <source>
        <strain>DSM 17132</strain>
    </source>
</reference>
<dbReference type="EMBL" id="CP002305">
    <property type="protein sequence ID" value="ADQ18674.1"/>
    <property type="molecule type" value="Genomic_DNA"/>
</dbReference>
<dbReference type="Pfam" id="PF14322">
    <property type="entry name" value="SusD-like_3"/>
    <property type="match status" value="1"/>
</dbReference>
<dbReference type="STRING" id="649349.Lbys_3012"/>
<evidence type="ECO:0000256" key="3">
    <source>
        <dbReference type="ARBA" id="ARBA00022729"/>
    </source>
</evidence>
<comment type="subcellular location">
    <subcellularLocation>
        <location evidence="1">Cell outer membrane</location>
    </subcellularLocation>
</comment>
<dbReference type="PROSITE" id="PS51257">
    <property type="entry name" value="PROKAR_LIPOPROTEIN"/>
    <property type="match status" value="1"/>
</dbReference>
<keyword evidence="3" id="KW-0732">Signal</keyword>
<accession>E4RTW6</accession>
<feature type="domain" description="SusD-like N-terminal" evidence="7">
    <location>
        <begin position="106"/>
        <end position="227"/>
    </location>
</feature>
<name>E4RTW6_LEAB4</name>
<evidence type="ECO:0000256" key="1">
    <source>
        <dbReference type="ARBA" id="ARBA00004442"/>
    </source>
</evidence>
<evidence type="ECO:0000256" key="2">
    <source>
        <dbReference type="ARBA" id="ARBA00006275"/>
    </source>
</evidence>
<gene>
    <name evidence="8" type="ordered locus">Lbys_3012</name>
</gene>
<dbReference type="OrthoDB" id="9792139at2"/>
<dbReference type="GO" id="GO:0009279">
    <property type="term" value="C:cell outer membrane"/>
    <property type="evidence" value="ECO:0007669"/>
    <property type="project" value="UniProtKB-SubCell"/>
</dbReference>
<dbReference type="HOGENOM" id="CLU_015553_1_0_10"/>
<dbReference type="KEGG" id="lby:Lbys_3012"/>
<protein>
    <submittedName>
        <fullName evidence="8">RagB/SusD domain protein</fullName>
    </submittedName>
</protein>
<dbReference type="RefSeq" id="WP_013409706.1">
    <property type="nucleotide sequence ID" value="NC_014655.1"/>
</dbReference>
<dbReference type="InterPro" id="IPR011990">
    <property type="entry name" value="TPR-like_helical_dom_sf"/>
</dbReference>
<keyword evidence="5" id="KW-0998">Cell outer membrane</keyword>
<evidence type="ECO:0000256" key="5">
    <source>
        <dbReference type="ARBA" id="ARBA00023237"/>
    </source>
</evidence>
<keyword evidence="9" id="KW-1185">Reference proteome</keyword>
<reference evidence="8 9" key="2">
    <citation type="journal article" date="2011" name="Stand. Genomic Sci.">
        <title>Complete genome sequence of Leadbetterella byssophila type strain (4M15).</title>
        <authorList>
            <person name="Abt B."/>
            <person name="Teshima H."/>
            <person name="Lucas S."/>
            <person name="Lapidus A."/>
            <person name="Del Rio T.G."/>
            <person name="Nolan M."/>
            <person name="Tice H."/>
            <person name="Cheng J.F."/>
            <person name="Pitluck S."/>
            <person name="Liolios K."/>
            <person name="Pagani I."/>
            <person name="Ivanova N."/>
            <person name="Mavromatis K."/>
            <person name="Pati A."/>
            <person name="Tapia R."/>
            <person name="Han C."/>
            <person name="Goodwin L."/>
            <person name="Chen A."/>
            <person name="Palaniappan K."/>
            <person name="Land M."/>
            <person name="Hauser L."/>
            <person name="Chang Y.J."/>
            <person name="Jeffries C.D."/>
            <person name="Rohde M."/>
            <person name="Goker M."/>
            <person name="Tindall B.J."/>
            <person name="Detter J.C."/>
            <person name="Woyke T."/>
            <person name="Bristow J."/>
            <person name="Eisen J.A."/>
            <person name="Markowitz V."/>
            <person name="Hugenholtz P."/>
            <person name="Klenk H.P."/>
            <person name="Kyrpides N.C."/>
        </authorList>
    </citation>
    <scope>NUCLEOTIDE SEQUENCE [LARGE SCALE GENOMIC DNA]</scope>
    <source>
        <strain evidence="9">DSM 17132 / JCM 16389 / KACC 11308 / NBRC 106382 / 4M15</strain>
    </source>
</reference>
<feature type="domain" description="RagB/SusD" evidence="6">
    <location>
        <begin position="274"/>
        <end position="592"/>
    </location>
</feature>
<organism evidence="8 9">
    <name type="scientific">Leadbetterella byssophila (strain DSM 17132 / JCM 16389 / KACC 11308 / NBRC 106382 / 4M15)</name>
    <dbReference type="NCBI Taxonomy" id="649349"/>
    <lineage>
        <taxon>Bacteria</taxon>
        <taxon>Pseudomonadati</taxon>
        <taxon>Bacteroidota</taxon>
        <taxon>Cytophagia</taxon>
        <taxon>Cytophagales</taxon>
        <taxon>Leadbetterellaceae</taxon>
        <taxon>Leadbetterella</taxon>
    </lineage>
</organism>
<dbReference type="SUPFAM" id="SSF48452">
    <property type="entry name" value="TPR-like"/>
    <property type="match status" value="1"/>
</dbReference>
<keyword evidence="4" id="KW-0472">Membrane</keyword>
<dbReference type="AlphaFoldDB" id="E4RTW6"/>
<dbReference type="Gene3D" id="1.25.40.390">
    <property type="match status" value="1"/>
</dbReference>
<dbReference type="InterPro" id="IPR012944">
    <property type="entry name" value="SusD_RagB_dom"/>
</dbReference>
<evidence type="ECO:0000313" key="8">
    <source>
        <dbReference type="EMBL" id="ADQ18674.1"/>
    </source>
</evidence>
<dbReference type="Pfam" id="PF07980">
    <property type="entry name" value="SusD_RagB"/>
    <property type="match status" value="1"/>
</dbReference>
<dbReference type="eggNOG" id="COG1395">
    <property type="taxonomic scope" value="Bacteria"/>
</dbReference>
<evidence type="ECO:0000259" key="7">
    <source>
        <dbReference type="Pfam" id="PF14322"/>
    </source>
</evidence>
<evidence type="ECO:0000259" key="6">
    <source>
        <dbReference type="Pfam" id="PF07980"/>
    </source>
</evidence>
<evidence type="ECO:0000313" key="9">
    <source>
        <dbReference type="Proteomes" id="UP000007435"/>
    </source>
</evidence>
<dbReference type="InterPro" id="IPR033985">
    <property type="entry name" value="SusD-like_N"/>
</dbReference>
<dbReference type="Proteomes" id="UP000007435">
    <property type="component" value="Chromosome"/>
</dbReference>
<comment type="similarity">
    <text evidence="2">Belongs to the SusD family.</text>
</comment>
<proteinExistence type="inferred from homology"/>
<evidence type="ECO:0000256" key="4">
    <source>
        <dbReference type="ARBA" id="ARBA00023136"/>
    </source>
</evidence>